<dbReference type="InterPro" id="IPR003593">
    <property type="entry name" value="AAA+_ATPase"/>
</dbReference>
<dbReference type="STRING" id="390241.SAMN04488023_10662"/>
<dbReference type="InterPro" id="IPR015854">
    <property type="entry name" value="ABC_transpr_LolD-like"/>
</dbReference>
<accession>A0A1H9MNU6</accession>
<dbReference type="GO" id="GO:0016887">
    <property type="term" value="F:ATP hydrolysis activity"/>
    <property type="evidence" value="ECO:0007669"/>
    <property type="project" value="InterPro"/>
</dbReference>
<dbReference type="SMART" id="SM00382">
    <property type="entry name" value="AAA"/>
    <property type="match status" value="1"/>
</dbReference>
<dbReference type="Proteomes" id="UP000199572">
    <property type="component" value="Unassembled WGS sequence"/>
</dbReference>
<evidence type="ECO:0000313" key="5">
    <source>
        <dbReference type="Proteomes" id="UP000199572"/>
    </source>
</evidence>
<evidence type="ECO:0000256" key="1">
    <source>
        <dbReference type="ARBA" id="ARBA00022741"/>
    </source>
</evidence>
<reference evidence="4 5" key="1">
    <citation type="submission" date="2016-10" db="EMBL/GenBank/DDBJ databases">
        <authorList>
            <person name="de Groot N.N."/>
        </authorList>
    </citation>
    <scope>NUCLEOTIDE SEQUENCE [LARGE SCALE GENOMIC DNA]</scope>
    <source>
        <strain evidence="4 5">DSM 18610</strain>
    </source>
</reference>
<dbReference type="PANTHER" id="PTHR24220:SF659">
    <property type="entry name" value="TRANSPORTER, PUTATIVE-RELATED"/>
    <property type="match status" value="1"/>
</dbReference>
<dbReference type="PANTHER" id="PTHR24220">
    <property type="entry name" value="IMPORT ATP-BINDING PROTEIN"/>
    <property type="match status" value="1"/>
</dbReference>
<organism evidence="4 5">
    <name type="scientific">Pedobacter rhizosphaerae</name>
    <dbReference type="NCBI Taxonomy" id="390241"/>
    <lineage>
        <taxon>Bacteria</taxon>
        <taxon>Pseudomonadati</taxon>
        <taxon>Bacteroidota</taxon>
        <taxon>Sphingobacteriia</taxon>
        <taxon>Sphingobacteriales</taxon>
        <taxon>Sphingobacteriaceae</taxon>
        <taxon>Pedobacter</taxon>
    </lineage>
</organism>
<dbReference type="Pfam" id="PF00005">
    <property type="entry name" value="ABC_tran"/>
    <property type="match status" value="1"/>
</dbReference>
<dbReference type="SUPFAM" id="SSF52540">
    <property type="entry name" value="P-loop containing nucleoside triphosphate hydrolases"/>
    <property type="match status" value="1"/>
</dbReference>
<dbReference type="EMBL" id="FOGG01000006">
    <property type="protein sequence ID" value="SER25199.1"/>
    <property type="molecule type" value="Genomic_DNA"/>
</dbReference>
<evidence type="ECO:0000313" key="4">
    <source>
        <dbReference type="EMBL" id="SER25199.1"/>
    </source>
</evidence>
<dbReference type="OrthoDB" id="9782239at2"/>
<proteinExistence type="predicted"/>
<dbReference type="Gene3D" id="3.40.50.300">
    <property type="entry name" value="P-loop containing nucleotide triphosphate hydrolases"/>
    <property type="match status" value="1"/>
</dbReference>
<protein>
    <submittedName>
        <fullName evidence="4">Putative ABC transport system ATP-binding protein</fullName>
    </submittedName>
</protein>
<keyword evidence="2 4" id="KW-0067">ATP-binding</keyword>
<sequence length="208" mass="23160">MIKIRNLSHNYTGGRRINFPDWDIDSMDQWLLLGASGKGKSTLLNILAGLLSPTEGTVTHNELNLHSLSGTALDRFRGRHIGIVFQQTHLIKALNAIQNLQIASSLAGLTFDDAHAMNLLKDLGIHELRKKYPHELSQGQLQRLSVARALINKPDLLIADEPTSSLDDENAFQVLEMLQTQAKNNQAALVIATHDQRVSQRIDKSYLL</sequence>
<dbReference type="PROSITE" id="PS00211">
    <property type="entry name" value="ABC_TRANSPORTER_1"/>
    <property type="match status" value="1"/>
</dbReference>
<dbReference type="PROSITE" id="PS50893">
    <property type="entry name" value="ABC_TRANSPORTER_2"/>
    <property type="match status" value="1"/>
</dbReference>
<dbReference type="GO" id="GO:0005524">
    <property type="term" value="F:ATP binding"/>
    <property type="evidence" value="ECO:0007669"/>
    <property type="project" value="UniProtKB-KW"/>
</dbReference>
<dbReference type="InterPro" id="IPR017871">
    <property type="entry name" value="ABC_transporter-like_CS"/>
</dbReference>
<dbReference type="InterPro" id="IPR003439">
    <property type="entry name" value="ABC_transporter-like_ATP-bd"/>
</dbReference>
<dbReference type="GO" id="GO:0022857">
    <property type="term" value="F:transmembrane transporter activity"/>
    <property type="evidence" value="ECO:0007669"/>
    <property type="project" value="TreeGrafter"/>
</dbReference>
<dbReference type="GO" id="GO:0005886">
    <property type="term" value="C:plasma membrane"/>
    <property type="evidence" value="ECO:0007669"/>
    <property type="project" value="TreeGrafter"/>
</dbReference>
<dbReference type="InterPro" id="IPR027417">
    <property type="entry name" value="P-loop_NTPase"/>
</dbReference>
<evidence type="ECO:0000256" key="2">
    <source>
        <dbReference type="ARBA" id="ARBA00022840"/>
    </source>
</evidence>
<feature type="domain" description="ABC transporter" evidence="3">
    <location>
        <begin position="2"/>
        <end position="208"/>
    </location>
</feature>
<name>A0A1H9MNU6_9SPHI</name>
<evidence type="ECO:0000259" key="3">
    <source>
        <dbReference type="PROSITE" id="PS50893"/>
    </source>
</evidence>
<dbReference type="AlphaFoldDB" id="A0A1H9MNU6"/>
<dbReference type="RefSeq" id="WP_090882691.1">
    <property type="nucleotide sequence ID" value="NZ_FOGG01000006.1"/>
</dbReference>
<keyword evidence="5" id="KW-1185">Reference proteome</keyword>
<keyword evidence="1" id="KW-0547">Nucleotide-binding</keyword>
<gene>
    <name evidence="4" type="ORF">SAMN04488023_10662</name>
</gene>